<dbReference type="Proteomes" id="UP000318571">
    <property type="component" value="Chromosome 5"/>
</dbReference>
<dbReference type="EMBL" id="VCGU01000004">
    <property type="protein sequence ID" value="TRY76670.1"/>
    <property type="molecule type" value="Genomic_DNA"/>
</dbReference>
<evidence type="ECO:0000256" key="6">
    <source>
        <dbReference type="ARBA" id="ARBA00022692"/>
    </source>
</evidence>
<reference evidence="13 14" key="1">
    <citation type="journal article" date="2018" name="Nat. Ecol. Evol.">
        <title>Genomic signatures of mitonuclear coevolution across populations of Tigriopus californicus.</title>
        <authorList>
            <person name="Barreto F.S."/>
            <person name="Watson E.T."/>
            <person name="Lima T.G."/>
            <person name="Willett C.S."/>
            <person name="Edmands S."/>
            <person name="Li W."/>
            <person name="Burton R.S."/>
        </authorList>
    </citation>
    <scope>NUCLEOTIDE SEQUENCE [LARGE SCALE GENOMIC DNA]</scope>
    <source>
        <strain evidence="13 14">San Diego</strain>
    </source>
</reference>
<comment type="function">
    <text evidence="1">Subunit of the oligosaccharyl transferase (OST) complex that catalyzes the initial transfer of a defined glycan (Glc(3)Man(9)GlcNAc(2) in eukaryotes) from the lipid carrier dolichol-pyrophosphate to an asparagine residue within an Asn-X-Ser/Thr consensus motif in nascent polypeptide chains, the first step in protein N-glycosylation. N-glycosylation occurs cotranslationally and the complex associates with the Sec61 complex at the channel-forming translocon complex that mediates protein translocation across the endoplasmic reticulum (ER). All subunits are required for a maximal enzyme activity.</text>
</comment>
<gene>
    <name evidence="13" type="ORF">TCAL_10689</name>
</gene>
<keyword evidence="8" id="KW-0256">Endoplasmic reticulum</keyword>
<evidence type="ECO:0000256" key="12">
    <source>
        <dbReference type="SAM" id="Phobius"/>
    </source>
</evidence>
<dbReference type="PANTHER" id="PTHR21049">
    <property type="entry name" value="RIBOPHORIN I"/>
    <property type="match status" value="1"/>
</dbReference>
<evidence type="ECO:0000256" key="2">
    <source>
        <dbReference type="ARBA" id="ARBA00004115"/>
    </source>
</evidence>
<evidence type="ECO:0000256" key="3">
    <source>
        <dbReference type="ARBA" id="ARBA00004922"/>
    </source>
</evidence>
<evidence type="ECO:0000256" key="10">
    <source>
        <dbReference type="ARBA" id="ARBA00023136"/>
    </source>
</evidence>
<comment type="pathway">
    <text evidence="3">Protein modification; protein glycosylation.</text>
</comment>
<evidence type="ECO:0000313" key="14">
    <source>
        <dbReference type="Proteomes" id="UP000318571"/>
    </source>
</evidence>
<keyword evidence="14" id="KW-1185">Reference proteome</keyword>
<name>A0A553PG57_TIGCA</name>
<comment type="similarity">
    <text evidence="4">Belongs to the OST1 family.</text>
</comment>
<dbReference type="PANTHER" id="PTHR21049:SF0">
    <property type="entry name" value="DOLICHYL-DIPHOSPHOOLIGOSACCHARIDE--PROTEIN GLYCOSYLTRANSFERASE SUBUNIT 1"/>
    <property type="match status" value="1"/>
</dbReference>
<dbReference type="AlphaFoldDB" id="A0A553PG57"/>
<organism evidence="13 14">
    <name type="scientific">Tigriopus californicus</name>
    <name type="common">Marine copepod</name>
    <dbReference type="NCBI Taxonomy" id="6832"/>
    <lineage>
        <taxon>Eukaryota</taxon>
        <taxon>Metazoa</taxon>
        <taxon>Ecdysozoa</taxon>
        <taxon>Arthropoda</taxon>
        <taxon>Crustacea</taxon>
        <taxon>Multicrustacea</taxon>
        <taxon>Hexanauplia</taxon>
        <taxon>Copepoda</taxon>
        <taxon>Harpacticoida</taxon>
        <taxon>Harpacticidae</taxon>
        <taxon>Tigriopus</taxon>
    </lineage>
</organism>
<evidence type="ECO:0000256" key="4">
    <source>
        <dbReference type="ARBA" id="ARBA00008905"/>
    </source>
</evidence>
<keyword evidence="10 12" id="KW-0472">Membrane</keyword>
<dbReference type="GO" id="GO:0008250">
    <property type="term" value="C:oligosaccharyltransferase complex"/>
    <property type="evidence" value="ECO:0007669"/>
    <property type="project" value="TreeGrafter"/>
</dbReference>
<proteinExistence type="inferred from homology"/>
<sequence>MVQEPLLLILAFFIFFALTIVYVRLDFAITKDESSEIRMRVAGLCNKIMNHQDKRFKQYEQIDEALAKYKAYKEQAQFQSAAKKVANEAKTENQAIVDLLPALKAISGDTAEKVAEIQRLDRVIREHQNNQAAIFDKFLTSKLNKSQFVEQELSLVKKRDEAREKIDQIYNHLRGV</sequence>
<evidence type="ECO:0000256" key="1">
    <source>
        <dbReference type="ARBA" id="ARBA00002791"/>
    </source>
</evidence>
<evidence type="ECO:0000256" key="7">
    <source>
        <dbReference type="ARBA" id="ARBA00022729"/>
    </source>
</evidence>
<dbReference type="GO" id="GO:0018279">
    <property type="term" value="P:protein N-linked glycosylation via asparagine"/>
    <property type="evidence" value="ECO:0007669"/>
    <property type="project" value="TreeGrafter"/>
</dbReference>
<evidence type="ECO:0000256" key="11">
    <source>
        <dbReference type="ARBA" id="ARBA00029913"/>
    </source>
</evidence>
<evidence type="ECO:0000256" key="8">
    <source>
        <dbReference type="ARBA" id="ARBA00022824"/>
    </source>
</evidence>
<accession>A0A553PG57</accession>
<evidence type="ECO:0000256" key="9">
    <source>
        <dbReference type="ARBA" id="ARBA00022989"/>
    </source>
</evidence>
<feature type="transmembrane region" description="Helical" evidence="12">
    <location>
        <begin position="6"/>
        <end position="25"/>
    </location>
</feature>
<comment type="caution">
    <text evidence="13">The sequence shown here is derived from an EMBL/GenBank/DDBJ whole genome shotgun (WGS) entry which is preliminary data.</text>
</comment>
<evidence type="ECO:0000256" key="5">
    <source>
        <dbReference type="ARBA" id="ARBA00017611"/>
    </source>
</evidence>
<dbReference type="InterPro" id="IPR007676">
    <property type="entry name" value="Ribophorin_I"/>
</dbReference>
<keyword evidence="7" id="KW-0732">Signal</keyword>
<evidence type="ECO:0000313" key="13">
    <source>
        <dbReference type="EMBL" id="TRY76670.1"/>
    </source>
</evidence>
<dbReference type="OMA" id="MIREPML"/>
<dbReference type="STRING" id="6832.A0A553PG57"/>
<protein>
    <recommendedName>
        <fullName evidence="5">Dolichyl-diphosphooligosaccharide--protein glycosyltransferase subunit 1</fullName>
    </recommendedName>
    <alternativeName>
        <fullName evidence="11">Ribophorin I</fullName>
    </alternativeName>
</protein>
<keyword evidence="9 12" id="KW-1133">Transmembrane helix</keyword>
<keyword evidence="6 12" id="KW-0812">Transmembrane</keyword>
<dbReference type="UniPathway" id="UPA00378"/>
<comment type="subcellular location">
    <subcellularLocation>
        <location evidence="2">Endoplasmic reticulum membrane</location>
        <topology evidence="2">Single-pass type I membrane protein</topology>
    </subcellularLocation>
</comment>